<name>E9HFR1_DAPPU</name>
<organism evidence="2 3">
    <name type="scientific">Daphnia pulex</name>
    <name type="common">Water flea</name>
    <dbReference type="NCBI Taxonomy" id="6669"/>
    <lineage>
        <taxon>Eukaryota</taxon>
        <taxon>Metazoa</taxon>
        <taxon>Ecdysozoa</taxon>
        <taxon>Arthropoda</taxon>
        <taxon>Crustacea</taxon>
        <taxon>Branchiopoda</taxon>
        <taxon>Diplostraca</taxon>
        <taxon>Cladocera</taxon>
        <taxon>Anomopoda</taxon>
        <taxon>Daphniidae</taxon>
        <taxon>Daphnia</taxon>
    </lineage>
</organism>
<dbReference type="EMBL" id="GL732637">
    <property type="protein sequence ID" value="EFX69425.1"/>
    <property type="molecule type" value="Genomic_DNA"/>
</dbReference>
<proteinExistence type="predicted"/>
<reference evidence="2 3" key="1">
    <citation type="journal article" date="2011" name="Science">
        <title>The ecoresponsive genome of Daphnia pulex.</title>
        <authorList>
            <person name="Colbourne J.K."/>
            <person name="Pfrender M.E."/>
            <person name="Gilbert D."/>
            <person name="Thomas W.K."/>
            <person name="Tucker A."/>
            <person name="Oakley T.H."/>
            <person name="Tokishita S."/>
            <person name="Aerts A."/>
            <person name="Arnold G.J."/>
            <person name="Basu M.K."/>
            <person name="Bauer D.J."/>
            <person name="Caceres C.E."/>
            <person name="Carmel L."/>
            <person name="Casola C."/>
            <person name="Choi J.H."/>
            <person name="Detter J.C."/>
            <person name="Dong Q."/>
            <person name="Dusheyko S."/>
            <person name="Eads B.D."/>
            <person name="Frohlich T."/>
            <person name="Geiler-Samerotte K.A."/>
            <person name="Gerlach D."/>
            <person name="Hatcher P."/>
            <person name="Jogdeo S."/>
            <person name="Krijgsveld J."/>
            <person name="Kriventseva E.V."/>
            <person name="Kultz D."/>
            <person name="Laforsch C."/>
            <person name="Lindquist E."/>
            <person name="Lopez J."/>
            <person name="Manak J.R."/>
            <person name="Muller J."/>
            <person name="Pangilinan J."/>
            <person name="Patwardhan R.P."/>
            <person name="Pitluck S."/>
            <person name="Pritham E.J."/>
            <person name="Rechtsteiner A."/>
            <person name="Rho M."/>
            <person name="Rogozin I.B."/>
            <person name="Sakarya O."/>
            <person name="Salamov A."/>
            <person name="Schaack S."/>
            <person name="Shapiro H."/>
            <person name="Shiga Y."/>
            <person name="Skalitzky C."/>
            <person name="Smith Z."/>
            <person name="Souvorov A."/>
            <person name="Sung W."/>
            <person name="Tang Z."/>
            <person name="Tsuchiya D."/>
            <person name="Tu H."/>
            <person name="Vos H."/>
            <person name="Wang M."/>
            <person name="Wolf Y.I."/>
            <person name="Yamagata H."/>
            <person name="Yamada T."/>
            <person name="Ye Y."/>
            <person name="Shaw J.R."/>
            <person name="Andrews J."/>
            <person name="Crease T.J."/>
            <person name="Tang H."/>
            <person name="Lucas S.M."/>
            <person name="Robertson H.M."/>
            <person name="Bork P."/>
            <person name="Koonin E.V."/>
            <person name="Zdobnov E.M."/>
            <person name="Grigoriev I.V."/>
            <person name="Lynch M."/>
            <person name="Boore J.L."/>
        </authorList>
    </citation>
    <scope>NUCLEOTIDE SEQUENCE [LARGE SCALE GENOMIC DNA]</scope>
</reference>
<gene>
    <name evidence="2" type="ORF">DAPPUDRAFT_258637</name>
</gene>
<dbReference type="InParanoid" id="E9HFR1"/>
<evidence type="ECO:0000313" key="3">
    <source>
        <dbReference type="Proteomes" id="UP000000305"/>
    </source>
</evidence>
<accession>E9HFR1</accession>
<dbReference type="HOGENOM" id="CLU_193235_0_0_1"/>
<keyword evidence="3" id="KW-1185">Reference proteome</keyword>
<feature type="region of interest" description="Disordered" evidence="1">
    <location>
        <begin position="1"/>
        <end position="34"/>
    </location>
</feature>
<evidence type="ECO:0000313" key="2">
    <source>
        <dbReference type="EMBL" id="EFX69425.1"/>
    </source>
</evidence>
<dbReference type="OrthoDB" id="6366712at2759"/>
<protein>
    <submittedName>
        <fullName evidence="2">Proctolin</fullName>
    </submittedName>
</protein>
<dbReference type="AlphaFoldDB" id="E9HFR1"/>
<dbReference type="Proteomes" id="UP000000305">
    <property type="component" value="Unassembled WGS sequence"/>
</dbReference>
<sequence>MASSSGSSWGVDARYLPTRSDPLSPIGPPRGEDPRFDRLYDIIIRELLRNGGGDMLDEAKYPIKNQFSSGAY</sequence>
<dbReference type="KEGG" id="dpx:DAPPUDRAFT_258637"/>
<evidence type="ECO:0000256" key="1">
    <source>
        <dbReference type="SAM" id="MobiDB-lite"/>
    </source>
</evidence>